<dbReference type="SUPFAM" id="SSF52540">
    <property type="entry name" value="P-loop containing nucleoside triphosphate hydrolases"/>
    <property type="match status" value="1"/>
</dbReference>
<dbReference type="InterPro" id="IPR027417">
    <property type="entry name" value="P-loop_NTPase"/>
</dbReference>
<sequence length="388" mass="39503">MSRTTPPLSEPYLLTAVANPLLHPDVGHAAAATGRPVIDLAAQLDGADRGAKANLLARHLPRAAAVIVDGDTARVLAGPRTHDHIFVTVRDEDPIPWEDVLACHADQVFYLPAQAAELLAAIADLPRTGSPADGTRDATHARGRVLIVTATAGGAGTSTLAAAVARTATRAGQLTTLVDGVDTSGGMDLLLGLEDTPGARWPDLHINPEGNLDAEALRTALPAEGTGLAVLSAARPTVAESFQLRPETIATVASTLAEAGGTVIVDAPPAQTWVHGDVESHPLATAADHLVLLTTAQVRPAAAASSIARRLAAAGIPHCLVARHRDWSGLDATDLTRLTGLDVSAEIATLPRLARTTEIAGLPNPVPAALGTAAGVALAAAGLPGGPR</sequence>
<dbReference type="Pfam" id="PF26563">
    <property type="entry name" value="Rv3660c_N"/>
    <property type="match status" value="1"/>
</dbReference>
<comment type="caution">
    <text evidence="2">The sequence shown here is derived from an EMBL/GenBank/DDBJ whole genome shotgun (WGS) entry which is preliminary data.</text>
</comment>
<dbReference type="Gene3D" id="3.40.50.300">
    <property type="entry name" value="P-loop containing nucleotide triphosphate hydrolases"/>
    <property type="match status" value="1"/>
</dbReference>
<feature type="domain" description="Rv3660c-like CheY-like N-terminal" evidence="1">
    <location>
        <begin position="17"/>
        <end position="127"/>
    </location>
</feature>
<dbReference type="InterPro" id="IPR059050">
    <property type="entry name" value="Rv3660c_N"/>
</dbReference>
<gene>
    <name evidence="2" type="ORF">J2S39_002494</name>
</gene>
<dbReference type="NCBIfam" id="TIGR03815">
    <property type="entry name" value="CpaE_hom_Actino"/>
    <property type="match status" value="1"/>
</dbReference>
<dbReference type="Proteomes" id="UP001180840">
    <property type="component" value="Unassembled WGS sequence"/>
</dbReference>
<dbReference type="EMBL" id="JAVDXZ010000001">
    <property type="protein sequence ID" value="MDR7330818.1"/>
    <property type="molecule type" value="Genomic_DNA"/>
</dbReference>
<accession>A0ABU2A0V8</accession>
<name>A0ABU2A0V8_9CORY</name>
<organism evidence="2 3">
    <name type="scientific">Corynebacterium guangdongense</name>
    <dbReference type="NCBI Taxonomy" id="1783348"/>
    <lineage>
        <taxon>Bacteria</taxon>
        <taxon>Bacillati</taxon>
        <taxon>Actinomycetota</taxon>
        <taxon>Actinomycetes</taxon>
        <taxon>Mycobacteriales</taxon>
        <taxon>Corynebacteriaceae</taxon>
        <taxon>Corynebacterium</taxon>
    </lineage>
</organism>
<protein>
    <submittedName>
        <fullName evidence="2">Secretion/DNA translocation related CpaE-like protein</fullName>
    </submittedName>
</protein>
<reference evidence="2" key="1">
    <citation type="submission" date="2023-07" db="EMBL/GenBank/DDBJ databases">
        <title>Sequencing the genomes of 1000 actinobacteria strains.</title>
        <authorList>
            <person name="Klenk H.-P."/>
        </authorList>
    </citation>
    <scope>NUCLEOTIDE SEQUENCE</scope>
    <source>
        <strain evidence="2">DSM 107476</strain>
    </source>
</reference>
<keyword evidence="3" id="KW-1185">Reference proteome</keyword>
<evidence type="ECO:0000313" key="2">
    <source>
        <dbReference type="EMBL" id="MDR7330818.1"/>
    </source>
</evidence>
<evidence type="ECO:0000259" key="1">
    <source>
        <dbReference type="Pfam" id="PF26563"/>
    </source>
</evidence>
<evidence type="ECO:0000313" key="3">
    <source>
        <dbReference type="Proteomes" id="UP001180840"/>
    </source>
</evidence>
<dbReference type="RefSeq" id="WP_290196884.1">
    <property type="nucleotide sequence ID" value="NZ_CP047654.1"/>
</dbReference>
<proteinExistence type="predicted"/>
<dbReference type="InterPro" id="IPR022521">
    <property type="entry name" value="Rv3660c"/>
</dbReference>